<dbReference type="AlphaFoldDB" id="A0A177SYV1"/>
<comment type="caution">
    <text evidence="2">The sequence shown here is derived from an EMBL/GenBank/DDBJ whole genome shotgun (WGS) entry which is preliminary data.</text>
</comment>
<evidence type="ECO:0000313" key="3">
    <source>
        <dbReference type="Proteomes" id="UP000077521"/>
    </source>
</evidence>
<gene>
    <name evidence="2" type="ORF">A4X13_0g9514</name>
</gene>
<reference evidence="2" key="1">
    <citation type="submission" date="2016-04" db="EMBL/GenBank/DDBJ databases">
        <authorList>
            <person name="Nguyen H.D."/>
            <person name="Samba Siva P."/>
            <person name="Cullis J."/>
            <person name="Levesque C.A."/>
            <person name="Hambleton S."/>
        </authorList>
    </citation>
    <scope>NUCLEOTIDE SEQUENCE</scope>
    <source>
        <strain evidence="2">DAOMC 236416</strain>
    </source>
</reference>
<keyword evidence="3" id="KW-1185">Reference proteome</keyword>
<name>A0A177SYV1_9BASI</name>
<sequence length="177" mass="18219">MLSKDKKKENEDKMDVGVGSIADVAAAAASGEASSMALDQPQETALEQSAAIVSTFSEAFDLAGLLGEADAELLAGTGASSKSRITESKGKAKAAKTALDSTSTPPPTSPANSKSSLGKRRPGNNTDSLAAEDERSDEPAWKARQRHRAQQSTRQQMAPSTETAGDDGGNALSRAAL</sequence>
<evidence type="ECO:0000313" key="2">
    <source>
        <dbReference type="EMBL" id="KAE8235384.1"/>
    </source>
</evidence>
<reference evidence="2" key="2">
    <citation type="journal article" date="2019" name="IMA Fungus">
        <title>Genome sequencing and comparison of five Tilletia species to identify candidate genes for the detection of regulated species infecting wheat.</title>
        <authorList>
            <person name="Nguyen H.D.T."/>
            <person name="Sultana T."/>
            <person name="Kesanakurti P."/>
            <person name="Hambleton S."/>
        </authorList>
    </citation>
    <scope>NUCLEOTIDE SEQUENCE</scope>
    <source>
        <strain evidence="2">DAOMC 236416</strain>
    </source>
</reference>
<feature type="compositionally biased region" description="Polar residues" evidence="1">
    <location>
        <begin position="150"/>
        <end position="163"/>
    </location>
</feature>
<dbReference type="EMBL" id="LWDF02002798">
    <property type="protein sequence ID" value="KAE8235384.1"/>
    <property type="molecule type" value="Genomic_DNA"/>
</dbReference>
<protein>
    <submittedName>
        <fullName evidence="2">Uncharacterized protein</fullName>
    </submittedName>
</protein>
<evidence type="ECO:0000256" key="1">
    <source>
        <dbReference type="SAM" id="MobiDB-lite"/>
    </source>
</evidence>
<accession>A0A177SYV1</accession>
<dbReference type="Proteomes" id="UP000077521">
    <property type="component" value="Unassembled WGS sequence"/>
</dbReference>
<organism evidence="2 3">
    <name type="scientific">Tilletia indica</name>
    <dbReference type="NCBI Taxonomy" id="43049"/>
    <lineage>
        <taxon>Eukaryota</taxon>
        <taxon>Fungi</taxon>
        <taxon>Dikarya</taxon>
        <taxon>Basidiomycota</taxon>
        <taxon>Ustilaginomycotina</taxon>
        <taxon>Exobasidiomycetes</taxon>
        <taxon>Tilletiales</taxon>
        <taxon>Tilletiaceae</taxon>
        <taxon>Tilletia</taxon>
    </lineage>
</organism>
<proteinExistence type="predicted"/>
<feature type="region of interest" description="Disordered" evidence="1">
    <location>
        <begin position="76"/>
        <end position="177"/>
    </location>
</feature>